<name>A0A9W9N903_9EURO</name>
<dbReference type="EMBL" id="JAPQKR010000005">
    <property type="protein sequence ID" value="KAJ5215475.1"/>
    <property type="molecule type" value="Genomic_DNA"/>
</dbReference>
<accession>A0A9W9N903</accession>
<dbReference type="Pfam" id="PF23151">
    <property type="entry name" value="NuiA_2"/>
    <property type="match status" value="1"/>
</dbReference>
<comment type="caution">
    <text evidence="1">The sequence shown here is derived from an EMBL/GenBank/DDBJ whole genome shotgun (WGS) entry which is preliminary data.</text>
</comment>
<sequence length="258" mass="27803">MQPSTGIHCVIPQANRALITRFSRPTTYVSITRPQSQSPPRRQLSYTTTPSLRELVSAKKTTHFPATPSYQPATPAQSRTSFSTTSLTMSDDAYSSFLDKANSDLNAGRSQQGSGTARTETVDTNVKVPAPLQSVDAYYISDTDEPFEPVAFKWEGASKGTWPSADQLSSLISPSADLSGAIETLSASSFDPKDQYTSVLHAVRAAAAVEGDSSADKSAVDIKVYRVELSSTKIEYWILALEPSEGRLVGLRAKAVES</sequence>
<dbReference type="RefSeq" id="XP_058311288.1">
    <property type="nucleotide sequence ID" value="XM_058448944.1"/>
</dbReference>
<reference evidence="1" key="2">
    <citation type="journal article" date="2023" name="IMA Fungus">
        <title>Comparative genomic study of the Penicillium genus elucidates a diverse pangenome and 15 lateral gene transfer events.</title>
        <authorList>
            <person name="Petersen C."/>
            <person name="Sorensen T."/>
            <person name="Nielsen M.R."/>
            <person name="Sondergaard T.E."/>
            <person name="Sorensen J.L."/>
            <person name="Fitzpatrick D.A."/>
            <person name="Frisvad J.C."/>
            <person name="Nielsen K.L."/>
        </authorList>
    </citation>
    <scope>NUCLEOTIDE SEQUENCE</scope>
    <source>
        <strain evidence="1">IBT 15544</strain>
    </source>
</reference>
<dbReference type="Proteomes" id="UP001150904">
    <property type="component" value="Unassembled WGS sequence"/>
</dbReference>
<dbReference type="PANTHER" id="PTHR42093">
    <property type="match status" value="1"/>
</dbReference>
<organism evidence="1 2">
    <name type="scientific">Penicillium cinerascens</name>
    <dbReference type="NCBI Taxonomy" id="70096"/>
    <lineage>
        <taxon>Eukaryota</taxon>
        <taxon>Fungi</taxon>
        <taxon>Dikarya</taxon>
        <taxon>Ascomycota</taxon>
        <taxon>Pezizomycotina</taxon>
        <taxon>Eurotiomycetes</taxon>
        <taxon>Eurotiomycetidae</taxon>
        <taxon>Eurotiales</taxon>
        <taxon>Aspergillaceae</taxon>
        <taxon>Penicillium</taxon>
    </lineage>
</organism>
<proteinExistence type="predicted"/>
<dbReference type="InterPro" id="IPR056539">
    <property type="entry name" value="NuiA-like"/>
</dbReference>
<reference evidence="1" key="1">
    <citation type="submission" date="2022-12" db="EMBL/GenBank/DDBJ databases">
        <authorList>
            <person name="Petersen C."/>
        </authorList>
    </citation>
    <scope>NUCLEOTIDE SEQUENCE</scope>
    <source>
        <strain evidence="1">IBT 15544</strain>
    </source>
</reference>
<dbReference type="OrthoDB" id="5366485at2759"/>
<evidence type="ECO:0000313" key="2">
    <source>
        <dbReference type="Proteomes" id="UP001150904"/>
    </source>
</evidence>
<gene>
    <name evidence="1" type="ORF">N7498_001882</name>
</gene>
<keyword evidence="2" id="KW-1185">Reference proteome</keyword>
<dbReference type="PANTHER" id="PTHR42093:SF1">
    <property type="match status" value="1"/>
</dbReference>
<dbReference type="Gene3D" id="3.40.1460.10">
    <property type="entry name" value="Nuclease A inhibitor-like"/>
    <property type="match status" value="1"/>
</dbReference>
<protein>
    <submittedName>
        <fullName evidence="1">Uncharacterized protein</fullName>
    </submittedName>
</protein>
<dbReference type="GeneID" id="83176245"/>
<dbReference type="AlphaFoldDB" id="A0A9W9N903"/>
<evidence type="ECO:0000313" key="1">
    <source>
        <dbReference type="EMBL" id="KAJ5215475.1"/>
    </source>
</evidence>